<dbReference type="InterPro" id="IPR002575">
    <property type="entry name" value="Aminoglycoside_PTrfase"/>
</dbReference>
<dbReference type="PANTHER" id="PTHR21310">
    <property type="entry name" value="AMINOGLYCOSIDE PHOSPHOTRANSFERASE-RELATED-RELATED"/>
    <property type="match status" value="1"/>
</dbReference>
<evidence type="ECO:0000259" key="1">
    <source>
        <dbReference type="Pfam" id="PF01636"/>
    </source>
</evidence>
<dbReference type="Proteomes" id="UP001551176">
    <property type="component" value="Unassembled WGS sequence"/>
</dbReference>
<protein>
    <submittedName>
        <fullName evidence="2">Aminoglycoside 3'-phosphotransferase/choline kinase family protein</fullName>
        <ecNumber evidence="2">2.7.-.-</ecNumber>
    </submittedName>
</protein>
<accession>A0ABV3BK22</accession>
<dbReference type="PANTHER" id="PTHR21310:SF15">
    <property type="entry name" value="AMINOGLYCOSIDE PHOSPHOTRANSFERASE DOMAIN-CONTAINING PROTEIN"/>
    <property type="match status" value="1"/>
</dbReference>
<keyword evidence="2" id="KW-0808">Transferase</keyword>
<dbReference type="SUPFAM" id="SSF56112">
    <property type="entry name" value="Protein kinase-like (PK-like)"/>
    <property type="match status" value="1"/>
</dbReference>
<keyword evidence="2" id="KW-0418">Kinase</keyword>
<dbReference type="CDD" id="cd05120">
    <property type="entry name" value="APH_ChoK_like"/>
    <property type="match status" value="1"/>
</dbReference>
<dbReference type="RefSeq" id="WP_359347511.1">
    <property type="nucleotide sequence ID" value="NZ_JBEYXV010000005.1"/>
</dbReference>
<gene>
    <name evidence="2" type="ORF">ABZ921_12085</name>
</gene>
<evidence type="ECO:0000313" key="2">
    <source>
        <dbReference type="EMBL" id="MEU6821364.1"/>
    </source>
</evidence>
<name>A0ABV3BK22_9ACTN</name>
<dbReference type="Gene3D" id="3.90.1200.10">
    <property type="match status" value="1"/>
</dbReference>
<dbReference type="InterPro" id="IPR011009">
    <property type="entry name" value="Kinase-like_dom_sf"/>
</dbReference>
<dbReference type="InterPro" id="IPR016259">
    <property type="entry name" value="Hygromycin-B_Kinase"/>
</dbReference>
<keyword evidence="3" id="KW-1185">Reference proteome</keyword>
<evidence type="ECO:0000313" key="3">
    <source>
        <dbReference type="Proteomes" id="UP001551176"/>
    </source>
</evidence>
<comment type="caution">
    <text evidence="2">The sequence shown here is derived from an EMBL/GenBank/DDBJ whole genome shotgun (WGS) entry which is preliminary data.</text>
</comment>
<dbReference type="Pfam" id="PF01636">
    <property type="entry name" value="APH"/>
    <property type="match status" value="1"/>
</dbReference>
<dbReference type="GO" id="GO:0016301">
    <property type="term" value="F:kinase activity"/>
    <property type="evidence" value="ECO:0007669"/>
    <property type="project" value="UniProtKB-KW"/>
</dbReference>
<dbReference type="InterPro" id="IPR051678">
    <property type="entry name" value="AGP_Transferase"/>
</dbReference>
<sequence>MLPEVNTDEEWDRVVPDDAIVRPGAEDLCARLGFAGARLTRYPAGSQPVYAVGDAHVLKLFPGMDARDAVTEARVLSHVAGRLPVPTPHVHDEGTYENGWRYVLMSRLPGEDLAVAWPRIPRADRERIVTEAAEALAALHALDPAPLTDVLGPGDWGAFVARQRAGAVEKQRRCGLPESWLRQIPGFLDSVPLPDARSVRPALLHTEFMRQHLTVDPADGWRLTGLLDFEPAMIGDPAYDFVGVGLFVTRAEPGLLSRFMKAYGRTYDPRRLLAYTLLHVYSNLPWYLRELPAPPEPTPDALAEAWFGQ</sequence>
<proteinExistence type="predicted"/>
<dbReference type="EC" id="2.7.-.-" evidence="2"/>
<feature type="domain" description="Aminoglycoside phosphotransferase" evidence="1">
    <location>
        <begin position="46"/>
        <end position="273"/>
    </location>
</feature>
<dbReference type="PIRSF" id="PIRSF000707">
    <property type="entry name" value="Hygromycin-B_kinase"/>
    <property type="match status" value="1"/>
</dbReference>
<dbReference type="EMBL" id="JBEYXV010000005">
    <property type="protein sequence ID" value="MEU6821364.1"/>
    <property type="molecule type" value="Genomic_DNA"/>
</dbReference>
<organism evidence="2 3">
    <name type="scientific">Streptomyces atriruber</name>
    <dbReference type="NCBI Taxonomy" id="545121"/>
    <lineage>
        <taxon>Bacteria</taxon>
        <taxon>Bacillati</taxon>
        <taxon>Actinomycetota</taxon>
        <taxon>Actinomycetes</taxon>
        <taxon>Kitasatosporales</taxon>
        <taxon>Streptomycetaceae</taxon>
        <taxon>Streptomyces</taxon>
    </lineage>
</organism>
<reference evidence="2 3" key="1">
    <citation type="submission" date="2024-06" db="EMBL/GenBank/DDBJ databases">
        <title>The Natural Products Discovery Center: Release of the First 8490 Sequenced Strains for Exploring Actinobacteria Biosynthetic Diversity.</title>
        <authorList>
            <person name="Kalkreuter E."/>
            <person name="Kautsar S.A."/>
            <person name="Yang D."/>
            <person name="Bader C.D."/>
            <person name="Teijaro C.N."/>
            <person name="Fluegel L."/>
            <person name="Davis C.M."/>
            <person name="Simpson J.R."/>
            <person name="Lauterbach L."/>
            <person name="Steele A.D."/>
            <person name="Gui C."/>
            <person name="Meng S."/>
            <person name="Li G."/>
            <person name="Viehrig K."/>
            <person name="Ye F."/>
            <person name="Su P."/>
            <person name="Kiefer A.F."/>
            <person name="Nichols A."/>
            <person name="Cepeda A.J."/>
            <person name="Yan W."/>
            <person name="Fan B."/>
            <person name="Jiang Y."/>
            <person name="Adhikari A."/>
            <person name="Zheng C.-J."/>
            <person name="Schuster L."/>
            <person name="Cowan T.M."/>
            <person name="Smanski M.J."/>
            <person name="Chevrette M.G."/>
            <person name="De Carvalho L.P.S."/>
            <person name="Shen B."/>
        </authorList>
    </citation>
    <scope>NUCLEOTIDE SEQUENCE [LARGE SCALE GENOMIC DNA]</scope>
    <source>
        <strain evidence="2 3">NPDC046838</strain>
    </source>
</reference>